<protein>
    <submittedName>
        <fullName evidence="1">Uncharacterized protein</fullName>
    </submittedName>
</protein>
<proteinExistence type="predicted"/>
<name>A0ACC0XLQ4_9ROSI</name>
<evidence type="ECO:0000313" key="1">
    <source>
        <dbReference type="EMBL" id="KAJ0020200.1"/>
    </source>
</evidence>
<organism evidence="1 2">
    <name type="scientific">Pistacia integerrima</name>
    <dbReference type="NCBI Taxonomy" id="434235"/>
    <lineage>
        <taxon>Eukaryota</taxon>
        <taxon>Viridiplantae</taxon>
        <taxon>Streptophyta</taxon>
        <taxon>Embryophyta</taxon>
        <taxon>Tracheophyta</taxon>
        <taxon>Spermatophyta</taxon>
        <taxon>Magnoliopsida</taxon>
        <taxon>eudicotyledons</taxon>
        <taxon>Gunneridae</taxon>
        <taxon>Pentapetalae</taxon>
        <taxon>rosids</taxon>
        <taxon>malvids</taxon>
        <taxon>Sapindales</taxon>
        <taxon>Anacardiaceae</taxon>
        <taxon>Pistacia</taxon>
    </lineage>
</organism>
<dbReference type="EMBL" id="CM047746">
    <property type="protein sequence ID" value="KAJ0020200.1"/>
    <property type="molecule type" value="Genomic_DNA"/>
</dbReference>
<reference evidence="2" key="1">
    <citation type="journal article" date="2023" name="G3 (Bethesda)">
        <title>Genome assembly and association tests identify interacting loci associated with vigor, precocity, and sex in interspecific pistachio rootstocks.</title>
        <authorList>
            <person name="Palmer W."/>
            <person name="Jacygrad E."/>
            <person name="Sagayaradj S."/>
            <person name="Cavanaugh K."/>
            <person name="Han R."/>
            <person name="Bertier L."/>
            <person name="Beede B."/>
            <person name="Kafkas S."/>
            <person name="Golino D."/>
            <person name="Preece J."/>
            <person name="Michelmore R."/>
        </authorList>
    </citation>
    <scope>NUCLEOTIDE SEQUENCE [LARGE SCALE GENOMIC DNA]</scope>
</reference>
<keyword evidence="2" id="KW-1185">Reference proteome</keyword>
<evidence type="ECO:0000313" key="2">
    <source>
        <dbReference type="Proteomes" id="UP001163603"/>
    </source>
</evidence>
<dbReference type="Proteomes" id="UP001163603">
    <property type="component" value="Chromosome 11"/>
</dbReference>
<sequence>MNTSISKRAYSFPGHILGPPPNGTYVYGAGPFPSNLVGSKFSGSGKHSGFLCVECAFQYNYKYI</sequence>
<gene>
    <name evidence="1" type="ORF">Pint_32427</name>
</gene>
<accession>A0ACC0XLQ4</accession>
<comment type="caution">
    <text evidence="1">The sequence shown here is derived from an EMBL/GenBank/DDBJ whole genome shotgun (WGS) entry which is preliminary data.</text>
</comment>